<dbReference type="AlphaFoldDB" id="A0A6A0HE39"/>
<organism evidence="3">
    <name type="scientific">Hyalella azteca</name>
    <name type="common">Amphipod</name>
    <dbReference type="NCBI Taxonomy" id="294128"/>
    <lineage>
        <taxon>Eukaryota</taxon>
        <taxon>Metazoa</taxon>
        <taxon>Ecdysozoa</taxon>
        <taxon>Arthropoda</taxon>
        <taxon>Crustacea</taxon>
        <taxon>Multicrustacea</taxon>
        <taxon>Malacostraca</taxon>
        <taxon>Eumalacostraca</taxon>
        <taxon>Peracarida</taxon>
        <taxon>Amphipoda</taxon>
        <taxon>Senticaudata</taxon>
        <taxon>Talitrida</taxon>
        <taxon>Talitroidea</taxon>
        <taxon>Hyalellidae</taxon>
        <taxon>Hyalella</taxon>
    </lineage>
</organism>
<dbReference type="InterPro" id="IPR000618">
    <property type="entry name" value="Insect_cuticle"/>
</dbReference>
<accession>A0A6A0HE39</accession>
<gene>
    <name evidence="3" type="ORF">HAZT_HAZT006288</name>
</gene>
<sequence length="133" mass="15315">MFELFLDFRAYRYPTDDTNLVIILLIFFDLKPNLHLQLTNMNAKVVVMFVMLVMVTLTTGRPQTADSSPPVRYNFDWGVLDAESGQNFGHSEAREADFTSGQYYVQLPDGRRQMVTYRVDGDSGFVVDVNYLR</sequence>
<dbReference type="PANTHER" id="PTHR12236">
    <property type="entry name" value="STRUCTURAL CONTITUENT OF CUTICLE"/>
    <property type="match status" value="1"/>
</dbReference>
<dbReference type="GO" id="GO:0005615">
    <property type="term" value="C:extracellular space"/>
    <property type="evidence" value="ECO:0007669"/>
    <property type="project" value="TreeGrafter"/>
</dbReference>
<dbReference type="InterPro" id="IPR051217">
    <property type="entry name" value="Insect_Cuticle_Struc_Prot"/>
</dbReference>
<dbReference type="GO" id="GO:0031012">
    <property type="term" value="C:extracellular matrix"/>
    <property type="evidence" value="ECO:0007669"/>
    <property type="project" value="TreeGrafter"/>
</dbReference>
<dbReference type="PANTHER" id="PTHR12236:SF79">
    <property type="entry name" value="CUTICULAR PROTEIN 50CB-RELATED"/>
    <property type="match status" value="1"/>
</dbReference>
<dbReference type="Pfam" id="PF00379">
    <property type="entry name" value="Chitin_bind_4"/>
    <property type="match status" value="1"/>
</dbReference>
<dbReference type="EMBL" id="JQDR03000005">
    <property type="protein sequence ID" value="KAA0204076.1"/>
    <property type="molecule type" value="Genomic_DNA"/>
</dbReference>
<proteinExistence type="predicted"/>
<name>A0A6A0HE39_HYAAZ</name>
<keyword evidence="1 2" id="KW-0193">Cuticle</keyword>
<evidence type="ECO:0000256" key="2">
    <source>
        <dbReference type="PROSITE-ProRule" id="PRU00497"/>
    </source>
</evidence>
<reference evidence="3" key="2">
    <citation type="journal article" date="2018" name="Environ. Sci. Technol.">
        <title>The Toxicogenome of Hyalella azteca: A Model for Sediment Ecotoxicology and Evolutionary Toxicology.</title>
        <authorList>
            <person name="Poynton H.C."/>
            <person name="Hasenbein S."/>
            <person name="Benoit J.B."/>
            <person name="Sepulveda M.S."/>
            <person name="Poelchau M.F."/>
            <person name="Hughes D.S.T."/>
            <person name="Murali S.C."/>
            <person name="Chen S."/>
            <person name="Glastad K.M."/>
            <person name="Goodisman M.A.D."/>
            <person name="Werren J.H."/>
            <person name="Vineis J.H."/>
            <person name="Bowen J.L."/>
            <person name="Friedrich M."/>
            <person name="Jones J."/>
            <person name="Robertson H.M."/>
            <person name="Feyereisen R."/>
            <person name="Mechler-Hickson A."/>
            <person name="Mathers N."/>
            <person name="Lee C.E."/>
            <person name="Colbourne J.K."/>
            <person name="Biales A."/>
            <person name="Johnston J.S."/>
            <person name="Wellborn G.A."/>
            <person name="Rosendale A.J."/>
            <person name="Cridge A.G."/>
            <person name="Munoz-Torres M.C."/>
            <person name="Bain P.A."/>
            <person name="Manny A.R."/>
            <person name="Major K.M."/>
            <person name="Lambert F.N."/>
            <person name="Vulpe C.D."/>
            <person name="Tuck P."/>
            <person name="Blalock B.J."/>
            <person name="Lin Y.Y."/>
            <person name="Smith M.E."/>
            <person name="Ochoa-Acuna H."/>
            <person name="Chen M.M."/>
            <person name="Childers C.P."/>
            <person name="Qu J."/>
            <person name="Dugan S."/>
            <person name="Lee S.L."/>
            <person name="Chao H."/>
            <person name="Dinh H."/>
            <person name="Han Y."/>
            <person name="Doddapaneni H."/>
            <person name="Worley K.C."/>
            <person name="Muzny D.M."/>
            <person name="Gibbs R.A."/>
            <person name="Richards S."/>
        </authorList>
    </citation>
    <scope>NUCLEOTIDE SEQUENCE</scope>
    <source>
        <strain evidence="3">HAZT.00-mixed</strain>
        <tissue evidence="3">Whole organism</tissue>
    </source>
</reference>
<dbReference type="OrthoDB" id="6378648at2759"/>
<evidence type="ECO:0000313" key="3">
    <source>
        <dbReference type="EMBL" id="KAA0204076.1"/>
    </source>
</evidence>
<dbReference type="PROSITE" id="PS51155">
    <property type="entry name" value="CHIT_BIND_RR_2"/>
    <property type="match status" value="1"/>
</dbReference>
<reference evidence="3" key="1">
    <citation type="submission" date="2014-08" db="EMBL/GenBank/DDBJ databases">
        <authorList>
            <person name="Murali S."/>
            <person name="Richards S."/>
            <person name="Bandaranaike D."/>
            <person name="Bellair M."/>
            <person name="Blankenburg K."/>
            <person name="Chao H."/>
            <person name="Dinh H."/>
            <person name="Doddapaneni H."/>
            <person name="Dugan-Rocha S."/>
            <person name="Elkadiri S."/>
            <person name="Gnanaolivu R."/>
            <person name="Hughes D."/>
            <person name="Lee S."/>
            <person name="Li M."/>
            <person name="Ming W."/>
            <person name="Munidasa M."/>
            <person name="Muniz J."/>
            <person name="Nguyen L."/>
            <person name="Osuji N."/>
            <person name="Pu L.-L."/>
            <person name="Puazo M."/>
            <person name="Skinner E."/>
            <person name="Qu C."/>
            <person name="Quiroz J."/>
            <person name="Raj R."/>
            <person name="Weissenberger G."/>
            <person name="Xin Y."/>
            <person name="Zou X."/>
            <person name="Han Y."/>
            <person name="Worley K."/>
            <person name="Muzny D."/>
            <person name="Gibbs R."/>
        </authorList>
    </citation>
    <scope>NUCLEOTIDE SEQUENCE</scope>
    <source>
        <strain evidence="3">HAZT.00-mixed</strain>
        <tissue evidence="3">Whole organism</tissue>
    </source>
</reference>
<comment type="caution">
    <text evidence="3">The sequence shown here is derived from an EMBL/GenBank/DDBJ whole genome shotgun (WGS) entry which is preliminary data.</text>
</comment>
<dbReference type="Proteomes" id="UP000711488">
    <property type="component" value="Unassembled WGS sequence"/>
</dbReference>
<evidence type="ECO:0000256" key="1">
    <source>
        <dbReference type="ARBA" id="ARBA00022460"/>
    </source>
</evidence>
<dbReference type="GO" id="GO:0042302">
    <property type="term" value="F:structural constituent of cuticle"/>
    <property type="evidence" value="ECO:0007669"/>
    <property type="project" value="UniProtKB-UniRule"/>
</dbReference>
<protein>
    <submittedName>
        <fullName evidence="3">Cuticle Protein CPR RR-2</fullName>
    </submittedName>
</protein>
<reference evidence="3" key="3">
    <citation type="submission" date="2019-06" db="EMBL/GenBank/DDBJ databases">
        <authorList>
            <person name="Poynton C."/>
            <person name="Hasenbein S."/>
            <person name="Benoit J.B."/>
            <person name="Sepulveda M.S."/>
            <person name="Poelchau M.F."/>
            <person name="Murali S.C."/>
            <person name="Chen S."/>
            <person name="Glastad K.M."/>
            <person name="Werren J.H."/>
            <person name="Vineis J.H."/>
            <person name="Bowen J.L."/>
            <person name="Friedrich M."/>
            <person name="Jones J."/>
            <person name="Robertson H.M."/>
            <person name="Feyereisen R."/>
            <person name="Mechler-Hickson A."/>
            <person name="Mathers N."/>
            <person name="Lee C.E."/>
            <person name="Colbourne J.K."/>
            <person name="Biales A."/>
            <person name="Johnston J.S."/>
            <person name="Wellborn G.A."/>
            <person name="Rosendale A.J."/>
            <person name="Cridge A.G."/>
            <person name="Munoz-Torres M.C."/>
            <person name="Bain P.A."/>
            <person name="Manny A.R."/>
            <person name="Major K.M."/>
            <person name="Lambert F.N."/>
            <person name="Vulpe C.D."/>
            <person name="Tuck P."/>
            <person name="Blalock B.J."/>
            <person name="Lin Y.-Y."/>
            <person name="Smith M.E."/>
            <person name="Ochoa-Acuna H."/>
            <person name="Chen M.-J.M."/>
            <person name="Childers C.P."/>
            <person name="Qu J."/>
            <person name="Dugan S."/>
            <person name="Lee S.L."/>
            <person name="Chao H."/>
            <person name="Dinh H."/>
            <person name="Han Y."/>
            <person name="Doddapaneni H."/>
            <person name="Worley K.C."/>
            <person name="Muzny D.M."/>
            <person name="Gibbs R.A."/>
            <person name="Richards S."/>
        </authorList>
    </citation>
    <scope>NUCLEOTIDE SEQUENCE</scope>
    <source>
        <strain evidence="3">HAZT.00-mixed</strain>
        <tissue evidence="3">Whole organism</tissue>
    </source>
</reference>